<keyword evidence="2" id="KW-1185">Reference proteome</keyword>
<comment type="caution">
    <text evidence="1">The sequence shown here is derived from an EMBL/GenBank/DDBJ whole genome shotgun (WGS) entry which is preliminary data.</text>
</comment>
<name>A0A151ZGI1_TIELA</name>
<dbReference type="FunCoup" id="A0A151ZGI1">
    <property type="interactions" value="425"/>
</dbReference>
<reference evidence="1 2" key="1">
    <citation type="submission" date="2015-12" db="EMBL/GenBank/DDBJ databases">
        <title>Dictyostelia acquired genes for synthesis and detection of signals that induce cell-type specialization by lateral gene transfer from prokaryotes.</title>
        <authorList>
            <person name="Gloeckner G."/>
            <person name="Schaap P."/>
        </authorList>
    </citation>
    <scope>NUCLEOTIDE SEQUENCE [LARGE SCALE GENOMIC DNA]</scope>
    <source>
        <strain evidence="1 2">TK</strain>
    </source>
</reference>
<proteinExistence type="predicted"/>
<evidence type="ECO:0000313" key="1">
    <source>
        <dbReference type="EMBL" id="KYQ93019.1"/>
    </source>
</evidence>
<dbReference type="InParanoid" id="A0A151ZGI1"/>
<gene>
    <name evidence="1" type="ORF">DLAC_05625</name>
</gene>
<dbReference type="AlphaFoldDB" id="A0A151ZGI1"/>
<accession>A0A151ZGI1</accession>
<sequence>MFENISNAIAKRKIKRIYRQCKDDISTDNLNAQQQNQLYLLFHDILYEDSINNNHTIKVILKLSEVGLEIFSEKEFELIKLLPLKDIKRFSKKDNNIWQVDYRNGSNNNGSDIFQHYIFRTSKALEINQRVITFLVNLKREEDKLMIN</sequence>
<organism evidence="1 2">
    <name type="scientific">Tieghemostelium lacteum</name>
    <name type="common">Slime mold</name>
    <name type="synonym">Dictyostelium lacteum</name>
    <dbReference type="NCBI Taxonomy" id="361077"/>
    <lineage>
        <taxon>Eukaryota</taxon>
        <taxon>Amoebozoa</taxon>
        <taxon>Evosea</taxon>
        <taxon>Eumycetozoa</taxon>
        <taxon>Dictyostelia</taxon>
        <taxon>Dictyosteliales</taxon>
        <taxon>Raperosteliaceae</taxon>
        <taxon>Tieghemostelium</taxon>
    </lineage>
</organism>
<protein>
    <submittedName>
        <fullName evidence="1">Uncharacterized protein</fullName>
    </submittedName>
</protein>
<evidence type="ECO:0000313" key="2">
    <source>
        <dbReference type="Proteomes" id="UP000076078"/>
    </source>
</evidence>
<dbReference type="Proteomes" id="UP000076078">
    <property type="component" value="Unassembled WGS sequence"/>
</dbReference>
<dbReference type="EMBL" id="LODT01000028">
    <property type="protein sequence ID" value="KYQ93019.1"/>
    <property type="molecule type" value="Genomic_DNA"/>
</dbReference>
<dbReference type="OrthoDB" id="10477245at2759"/>